<comment type="cofactor">
    <cofactor evidence="1">
        <name>Ca(2+)</name>
        <dbReference type="ChEBI" id="CHEBI:29108"/>
    </cofactor>
</comment>
<evidence type="ECO:0000256" key="5">
    <source>
        <dbReference type="ARBA" id="ARBA00022801"/>
    </source>
</evidence>
<dbReference type="PROSITE" id="PS00523">
    <property type="entry name" value="SULFATASE_1"/>
    <property type="match status" value="1"/>
</dbReference>
<dbReference type="InterPro" id="IPR000917">
    <property type="entry name" value="Sulfatase_N"/>
</dbReference>
<evidence type="ECO:0000259" key="8">
    <source>
        <dbReference type="Pfam" id="PF00884"/>
    </source>
</evidence>
<evidence type="ECO:0000256" key="6">
    <source>
        <dbReference type="ARBA" id="ARBA00022837"/>
    </source>
</evidence>
<dbReference type="Gene3D" id="3.40.720.10">
    <property type="entry name" value="Alkaline Phosphatase, subunit A"/>
    <property type="match status" value="1"/>
</dbReference>
<dbReference type="InterPro" id="IPR017850">
    <property type="entry name" value="Alkaline_phosphatase_core_sf"/>
</dbReference>
<comment type="caution">
    <text evidence="9">The sequence shown here is derived from an EMBL/GenBank/DDBJ whole genome shotgun (WGS) entry which is preliminary data.</text>
</comment>
<evidence type="ECO:0000256" key="3">
    <source>
        <dbReference type="ARBA" id="ARBA00022723"/>
    </source>
</evidence>
<gene>
    <name evidence="9" type="ORF">ACFOOI_00065</name>
</gene>
<name>A0ABV7YSJ0_9BACT</name>
<evidence type="ECO:0000313" key="10">
    <source>
        <dbReference type="Proteomes" id="UP001595616"/>
    </source>
</evidence>
<dbReference type="CDD" id="cd16030">
    <property type="entry name" value="iduronate-2-sulfatase"/>
    <property type="match status" value="1"/>
</dbReference>
<comment type="similarity">
    <text evidence="2">Belongs to the sulfatase family.</text>
</comment>
<evidence type="ECO:0000256" key="4">
    <source>
        <dbReference type="ARBA" id="ARBA00022729"/>
    </source>
</evidence>
<accession>A0ABV7YSJ0</accession>
<keyword evidence="4 7" id="KW-0732">Signal</keyword>
<evidence type="ECO:0000256" key="7">
    <source>
        <dbReference type="SAM" id="SignalP"/>
    </source>
</evidence>
<sequence>MKKIQLFLLISLSVNCLVFAQKPPNVVVFLVDDLRPVLGCYGNKVIKSPNIDALAKDGVKFNKAYAQQAICAPSRMSILTGMRPENIGIYSLFTPLRSVHKEIVTMPQLFKENGYVTVSLGKVYHHVSDDKESWSMLFPNEPNAYVKPENIAIADERKGNGPAFENAEVEDEAYKDGRVARDAVETLSKIKDDKFMMVVGLSKPHLPFNAPKKYWDLYNKDQFVVPNTKAPTNAGKYALTNWGELRNYAGIPQVGLLDDETAKTLMQGYYASVSYMDAQVGKVMKALDDLDLRKNTIVVFMSDHGWKLGEYGAWCKHTNFEIDVNVPLIISRESSYEKRKVNASSDALIENVDVFPTLAEACGLKTQELDGKSLVTLADNPKQCFHKAAYSVYPRGKNIMGFTCTDGKMRYTEWWDNKGNKLIENELYFNKQNYMKVSQNFAQSDKYQKDVERMKALLSVQFPNEERANYPQFDK</sequence>
<dbReference type="Pfam" id="PF00884">
    <property type="entry name" value="Sulfatase"/>
    <property type="match status" value="1"/>
</dbReference>
<organism evidence="9 10">
    <name type="scientific">Lacihabitans lacunae</name>
    <dbReference type="NCBI Taxonomy" id="1028214"/>
    <lineage>
        <taxon>Bacteria</taxon>
        <taxon>Pseudomonadati</taxon>
        <taxon>Bacteroidota</taxon>
        <taxon>Cytophagia</taxon>
        <taxon>Cytophagales</taxon>
        <taxon>Leadbetterellaceae</taxon>
        <taxon>Lacihabitans</taxon>
    </lineage>
</organism>
<evidence type="ECO:0000256" key="1">
    <source>
        <dbReference type="ARBA" id="ARBA00001913"/>
    </source>
</evidence>
<dbReference type="PANTHER" id="PTHR45953:SF1">
    <property type="entry name" value="IDURONATE 2-SULFATASE"/>
    <property type="match status" value="1"/>
</dbReference>
<keyword evidence="6" id="KW-0106">Calcium</keyword>
<proteinExistence type="inferred from homology"/>
<dbReference type="EMBL" id="JBHRYQ010000001">
    <property type="protein sequence ID" value="MFC3809031.1"/>
    <property type="molecule type" value="Genomic_DNA"/>
</dbReference>
<dbReference type="InterPro" id="IPR024607">
    <property type="entry name" value="Sulfatase_CS"/>
</dbReference>
<dbReference type="SUPFAM" id="SSF53649">
    <property type="entry name" value="Alkaline phosphatase-like"/>
    <property type="match status" value="1"/>
</dbReference>
<evidence type="ECO:0000256" key="2">
    <source>
        <dbReference type="ARBA" id="ARBA00008779"/>
    </source>
</evidence>
<protein>
    <submittedName>
        <fullName evidence="9">Sulfatase</fullName>
    </submittedName>
</protein>
<evidence type="ECO:0000313" key="9">
    <source>
        <dbReference type="EMBL" id="MFC3809031.1"/>
    </source>
</evidence>
<keyword evidence="5" id="KW-0378">Hydrolase</keyword>
<feature type="signal peptide" evidence="7">
    <location>
        <begin position="1"/>
        <end position="20"/>
    </location>
</feature>
<feature type="domain" description="Sulfatase N-terminal" evidence="8">
    <location>
        <begin position="24"/>
        <end position="363"/>
    </location>
</feature>
<dbReference type="PANTHER" id="PTHR45953">
    <property type="entry name" value="IDURONATE 2-SULFATASE"/>
    <property type="match status" value="1"/>
</dbReference>
<dbReference type="RefSeq" id="WP_379833485.1">
    <property type="nucleotide sequence ID" value="NZ_JBHRYQ010000001.1"/>
</dbReference>
<keyword evidence="10" id="KW-1185">Reference proteome</keyword>
<reference evidence="10" key="1">
    <citation type="journal article" date="2019" name="Int. J. Syst. Evol. Microbiol.">
        <title>The Global Catalogue of Microorganisms (GCM) 10K type strain sequencing project: providing services to taxonomists for standard genome sequencing and annotation.</title>
        <authorList>
            <consortium name="The Broad Institute Genomics Platform"/>
            <consortium name="The Broad Institute Genome Sequencing Center for Infectious Disease"/>
            <person name="Wu L."/>
            <person name="Ma J."/>
        </authorList>
    </citation>
    <scope>NUCLEOTIDE SEQUENCE [LARGE SCALE GENOMIC DNA]</scope>
    <source>
        <strain evidence="10">CECT 7956</strain>
    </source>
</reference>
<dbReference type="InterPro" id="IPR035874">
    <property type="entry name" value="IDS"/>
</dbReference>
<dbReference type="Proteomes" id="UP001595616">
    <property type="component" value="Unassembled WGS sequence"/>
</dbReference>
<keyword evidence="3" id="KW-0479">Metal-binding</keyword>
<feature type="chain" id="PRO_5045101839" evidence="7">
    <location>
        <begin position="21"/>
        <end position="475"/>
    </location>
</feature>